<evidence type="ECO:0000313" key="1">
    <source>
        <dbReference type="EMBL" id="MFC4714335.1"/>
    </source>
</evidence>
<reference evidence="2" key="1">
    <citation type="journal article" date="2019" name="Int. J. Syst. Evol. Microbiol.">
        <title>The Global Catalogue of Microorganisms (GCM) 10K type strain sequencing project: providing services to taxonomists for standard genome sequencing and annotation.</title>
        <authorList>
            <consortium name="The Broad Institute Genomics Platform"/>
            <consortium name="The Broad Institute Genome Sequencing Center for Infectious Disease"/>
            <person name="Wu L."/>
            <person name="Ma J."/>
        </authorList>
    </citation>
    <scope>NUCLEOTIDE SEQUENCE [LARGE SCALE GENOMIC DNA]</scope>
    <source>
        <strain evidence="2">CGMCC 1.12151</strain>
    </source>
</reference>
<accession>A0ABV9MHL6</accession>
<dbReference type="Proteomes" id="UP001595932">
    <property type="component" value="Unassembled WGS sequence"/>
</dbReference>
<gene>
    <name evidence="1" type="ORF">ACFO5U_15900</name>
</gene>
<comment type="caution">
    <text evidence="1">The sequence shown here is derived from an EMBL/GenBank/DDBJ whole genome shotgun (WGS) entry which is preliminary data.</text>
</comment>
<evidence type="ECO:0000313" key="2">
    <source>
        <dbReference type="Proteomes" id="UP001595932"/>
    </source>
</evidence>
<evidence type="ECO:0008006" key="3">
    <source>
        <dbReference type="Google" id="ProtNLM"/>
    </source>
</evidence>
<sequence length="144" mass="16621">MFWKCNRNKRTDSDTAYLAVHGYEKTEELKQTITQLEKLAETNGALLCKKYQKTFESQGKSNLQIWVARDIDGTESAQLTSSDSFEDEYRSQLAIDFEGEKFDDDFYAYSITLWYSSRGTGTLYDISTNDLSADIEKALLRNLY</sequence>
<dbReference type="EMBL" id="JBHSGL010000015">
    <property type="protein sequence ID" value="MFC4714335.1"/>
    <property type="molecule type" value="Genomic_DNA"/>
</dbReference>
<proteinExistence type="predicted"/>
<name>A0ABV9MHL6_9BACL</name>
<dbReference type="RefSeq" id="WP_377280054.1">
    <property type="nucleotide sequence ID" value="NZ_JBHSGL010000015.1"/>
</dbReference>
<keyword evidence="2" id="KW-1185">Reference proteome</keyword>
<organism evidence="1 2">
    <name type="scientific">Planococcus dechangensis</name>
    <dbReference type="NCBI Taxonomy" id="1176255"/>
    <lineage>
        <taxon>Bacteria</taxon>
        <taxon>Bacillati</taxon>
        <taxon>Bacillota</taxon>
        <taxon>Bacilli</taxon>
        <taxon>Bacillales</taxon>
        <taxon>Caryophanaceae</taxon>
        <taxon>Planococcus</taxon>
    </lineage>
</organism>
<protein>
    <recommendedName>
        <fullName evidence="3">DUF4367 domain-containing protein</fullName>
    </recommendedName>
</protein>